<protein>
    <submittedName>
        <fullName evidence="2">Uncharacterized protein</fullName>
    </submittedName>
</protein>
<sequence>MKIGFAKASSSSSSSSSNLIQGWAPRQRLGAAGRQLPRQQRMTALLASTNILVRNEDPCLVTSASSGQALHYQLLTEPPSLGAPRRVACGDQGRASLLPPRPDGRNTQKRISHGNRTKAEGLPGVGRRDNIPHLAHTLSRCEGRVAARRGERREGGRLGGAGCR</sequence>
<reference evidence="2 3" key="1">
    <citation type="submission" date="2019-05" db="EMBL/GenBank/DDBJ databases">
        <title>Another draft genome of Portunus trituberculatus and its Hox gene families provides insights of decapod evolution.</title>
        <authorList>
            <person name="Jeong J.-H."/>
            <person name="Song I."/>
            <person name="Kim S."/>
            <person name="Choi T."/>
            <person name="Kim D."/>
            <person name="Ryu S."/>
            <person name="Kim W."/>
        </authorList>
    </citation>
    <scope>NUCLEOTIDE SEQUENCE [LARGE SCALE GENOMIC DNA]</scope>
    <source>
        <tissue evidence="2">Muscle</tissue>
    </source>
</reference>
<dbReference type="Proteomes" id="UP000324222">
    <property type="component" value="Unassembled WGS sequence"/>
</dbReference>
<gene>
    <name evidence="2" type="ORF">E2C01_017463</name>
</gene>
<name>A0A5B7DRR2_PORTR</name>
<comment type="caution">
    <text evidence="2">The sequence shown here is derived from an EMBL/GenBank/DDBJ whole genome shotgun (WGS) entry which is preliminary data.</text>
</comment>
<feature type="region of interest" description="Disordered" evidence="1">
    <location>
        <begin position="1"/>
        <end position="21"/>
    </location>
</feature>
<feature type="region of interest" description="Disordered" evidence="1">
    <location>
        <begin position="91"/>
        <end position="130"/>
    </location>
</feature>
<accession>A0A5B7DRR2</accession>
<evidence type="ECO:0000256" key="1">
    <source>
        <dbReference type="SAM" id="MobiDB-lite"/>
    </source>
</evidence>
<organism evidence="2 3">
    <name type="scientific">Portunus trituberculatus</name>
    <name type="common">Swimming crab</name>
    <name type="synonym">Neptunus trituberculatus</name>
    <dbReference type="NCBI Taxonomy" id="210409"/>
    <lineage>
        <taxon>Eukaryota</taxon>
        <taxon>Metazoa</taxon>
        <taxon>Ecdysozoa</taxon>
        <taxon>Arthropoda</taxon>
        <taxon>Crustacea</taxon>
        <taxon>Multicrustacea</taxon>
        <taxon>Malacostraca</taxon>
        <taxon>Eumalacostraca</taxon>
        <taxon>Eucarida</taxon>
        <taxon>Decapoda</taxon>
        <taxon>Pleocyemata</taxon>
        <taxon>Brachyura</taxon>
        <taxon>Eubrachyura</taxon>
        <taxon>Portunoidea</taxon>
        <taxon>Portunidae</taxon>
        <taxon>Portuninae</taxon>
        <taxon>Portunus</taxon>
    </lineage>
</organism>
<proteinExistence type="predicted"/>
<keyword evidence="3" id="KW-1185">Reference proteome</keyword>
<evidence type="ECO:0000313" key="3">
    <source>
        <dbReference type="Proteomes" id="UP000324222"/>
    </source>
</evidence>
<evidence type="ECO:0000313" key="2">
    <source>
        <dbReference type="EMBL" id="MPC24382.1"/>
    </source>
</evidence>
<dbReference type="AlphaFoldDB" id="A0A5B7DRR2"/>
<dbReference type="EMBL" id="VSRR010001324">
    <property type="protein sequence ID" value="MPC24382.1"/>
    <property type="molecule type" value="Genomic_DNA"/>
</dbReference>
<feature type="compositionally biased region" description="Basic residues" evidence="1">
    <location>
        <begin position="107"/>
        <end position="116"/>
    </location>
</feature>